<comment type="caution">
    <text evidence="5">The sequence shown here is derived from an EMBL/GenBank/DDBJ whole genome shotgun (WGS) entry which is preliminary data.</text>
</comment>
<dbReference type="GO" id="GO:0005737">
    <property type="term" value="C:cytoplasm"/>
    <property type="evidence" value="ECO:0007669"/>
    <property type="project" value="UniProtKB-SubCell"/>
</dbReference>
<comment type="cofactor">
    <cofactor evidence="1 4">
        <name>a divalent metal cation</name>
        <dbReference type="ChEBI" id="CHEBI:60240"/>
    </cofactor>
</comment>
<evidence type="ECO:0000256" key="1">
    <source>
        <dbReference type="ARBA" id="ARBA00001968"/>
    </source>
</evidence>
<comment type="catalytic activity">
    <reaction evidence="4">
        <text>dTTP + H2O = dTMP + diphosphate + H(+)</text>
        <dbReference type="Rhea" id="RHEA:28534"/>
        <dbReference type="ChEBI" id="CHEBI:15377"/>
        <dbReference type="ChEBI" id="CHEBI:15378"/>
        <dbReference type="ChEBI" id="CHEBI:33019"/>
        <dbReference type="ChEBI" id="CHEBI:37568"/>
        <dbReference type="ChEBI" id="CHEBI:63528"/>
        <dbReference type="EC" id="3.6.1.9"/>
    </reaction>
</comment>
<dbReference type="PANTHER" id="PTHR43213:SF5">
    <property type="entry name" value="BIFUNCTIONAL DTTP_UTP PYROPHOSPHATASE_METHYLTRANSFERASE PROTEIN-RELATED"/>
    <property type="match status" value="1"/>
</dbReference>
<dbReference type="AlphaFoldDB" id="A0A7V5UFS1"/>
<dbReference type="NCBIfam" id="TIGR00172">
    <property type="entry name" value="maf"/>
    <property type="match status" value="1"/>
</dbReference>
<keyword evidence="4" id="KW-0963">Cytoplasm</keyword>
<feature type="active site" description="Proton acceptor" evidence="4">
    <location>
        <position position="79"/>
    </location>
</feature>
<evidence type="ECO:0000256" key="4">
    <source>
        <dbReference type="HAMAP-Rule" id="MF_00528"/>
    </source>
</evidence>
<evidence type="ECO:0000256" key="2">
    <source>
        <dbReference type="ARBA" id="ARBA00022801"/>
    </source>
</evidence>
<feature type="site" description="Important for substrate specificity" evidence="4">
    <location>
        <position position="22"/>
    </location>
</feature>
<comment type="catalytic activity">
    <reaction evidence="4">
        <text>UTP + H2O = UMP + diphosphate + H(+)</text>
        <dbReference type="Rhea" id="RHEA:29395"/>
        <dbReference type="ChEBI" id="CHEBI:15377"/>
        <dbReference type="ChEBI" id="CHEBI:15378"/>
        <dbReference type="ChEBI" id="CHEBI:33019"/>
        <dbReference type="ChEBI" id="CHEBI:46398"/>
        <dbReference type="ChEBI" id="CHEBI:57865"/>
        <dbReference type="EC" id="3.6.1.9"/>
    </reaction>
</comment>
<dbReference type="Proteomes" id="UP000886124">
    <property type="component" value="Unassembled WGS sequence"/>
</dbReference>
<feature type="site" description="Important for substrate specificity" evidence="4">
    <location>
        <position position="164"/>
    </location>
</feature>
<proteinExistence type="inferred from homology"/>
<sequence length="202" mass="22868">MLFSLIENLDKIDIVLASASPRRFELLKNIGLNFRVEVSDVAENHPDIKEPTELALYNARIKGRAVANKYPESLIISADTIVVLDNHLMGKPANEQEAYRMLKTLSARTHKVITAFGLHLLKYEKEHYDWVATDVTFRPLTDEEIWAYINTAEPMDKAGAYGIQGQGAILIEKISGCYYNVVGFPLSRFYEALGNFLSPFVW</sequence>
<dbReference type="PIRSF" id="PIRSF006305">
    <property type="entry name" value="Maf"/>
    <property type="match status" value="1"/>
</dbReference>
<accession>A0A7V5UFS1</accession>
<dbReference type="EMBL" id="DROD01000642">
    <property type="protein sequence ID" value="HHJ53544.1"/>
    <property type="molecule type" value="Genomic_DNA"/>
</dbReference>
<dbReference type="SUPFAM" id="SSF52972">
    <property type="entry name" value="ITPase-like"/>
    <property type="match status" value="1"/>
</dbReference>
<comment type="similarity">
    <text evidence="4">Belongs to the Maf family. YhdE subfamily.</text>
</comment>
<dbReference type="InterPro" id="IPR029001">
    <property type="entry name" value="ITPase-like_fam"/>
</dbReference>
<comment type="function">
    <text evidence="4">Nucleoside triphosphate pyrophosphatase that hydrolyzes dTTP and UTP. May have a dual role in cell division arrest and in preventing the incorporation of modified nucleotides into cellular nucleic acids.</text>
</comment>
<dbReference type="Pfam" id="PF02545">
    <property type="entry name" value="Maf"/>
    <property type="match status" value="1"/>
</dbReference>
<reference evidence="5" key="1">
    <citation type="journal article" date="2020" name="mSystems">
        <title>Genome- and Community-Level Interaction Insights into Carbon Utilization and Element Cycling Functions of Hydrothermarchaeota in Hydrothermal Sediment.</title>
        <authorList>
            <person name="Zhou Z."/>
            <person name="Liu Y."/>
            <person name="Xu W."/>
            <person name="Pan J."/>
            <person name="Luo Z.H."/>
            <person name="Li M."/>
        </authorList>
    </citation>
    <scope>NUCLEOTIDE SEQUENCE [LARGE SCALE GENOMIC DNA]</scope>
    <source>
        <strain evidence="5">HyVt-527</strain>
    </source>
</reference>
<dbReference type="GO" id="GO:0009117">
    <property type="term" value="P:nucleotide metabolic process"/>
    <property type="evidence" value="ECO:0007669"/>
    <property type="project" value="UniProtKB-KW"/>
</dbReference>
<dbReference type="Gene3D" id="3.90.950.10">
    <property type="match status" value="1"/>
</dbReference>
<name>A0A7V5UFS1_CALAY</name>
<dbReference type="EC" id="3.6.1.9" evidence="4"/>
<comment type="subcellular location">
    <subcellularLocation>
        <location evidence="4">Cytoplasm</location>
    </subcellularLocation>
</comment>
<dbReference type="InterPro" id="IPR003697">
    <property type="entry name" value="Maf-like"/>
</dbReference>
<protein>
    <recommendedName>
        <fullName evidence="4">dTTP/UTP pyrophosphatase</fullName>
        <shortName evidence="4">dTTPase/UTPase</shortName>
        <ecNumber evidence="4">3.6.1.9</ecNumber>
    </recommendedName>
    <alternativeName>
        <fullName evidence="4">Nucleoside triphosphate pyrophosphatase</fullName>
    </alternativeName>
    <alternativeName>
        <fullName evidence="4">Nucleotide pyrophosphatase</fullName>
        <shortName evidence="4">Nucleotide PPase</shortName>
    </alternativeName>
</protein>
<keyword evidence="3 4" id="KW-0546">Nucleotide metabolism</keyword>
<gene>
    <name evidence="5" type="primary">maf</name>
    <name evidence="5" type="ORF">ENJ89_10145</name>
</gene>
<keyword evidence="2 4" id="KW-0378">Hydrolase</keyword>
<organism evidence="5">
    <name type="scientific">Caldithrix abyssi</name>
    <dbReference type="NCBI Taxonomy" id="187145"/>
    <lineage>
        <taxon>Bacteria</taxon>
        <taxon>Pseudomonadati</taxon>
        <taxon>Calditrichota</taxon>
        <taxon>Calditrichia</taxon>
        <taxon>Calditrichales</taxon>
        <taxon>Calditrichaceae</taxon>
        <taxon>Caldithrix</taxon>
    </lineage>
</organism>
<feature type="site" description="Important for substrate specificity" evidence="4">
    <location>
        <position position="80"/>
    </location>
</feature>
<evidence type="ECO:0000313" key="5">
    <source>
        <dbReference type="EMBL" id="HHJ53544.1"/>
    </source>
</evidence>
<dbReference type="GO" id="GO:0047429">
    <property type="term" value="F:nucleoside triphosphate diphosphatase activity"/>
    <property type="evidence" value="ECO:0007669"/>
    <property type="project" value="UniProtKB-EC"/>
</dbReference>
<dbReference type="PANTHER" id="PTHR43213">
    <property type="entry name" value="BIFUNCTIONAL DTTP/UTP PYROPHOSPHATASE/METHYLTRANSFERASE PROTEIN-RELATED"/>
    <property type="match status" value="1"/>
</dbReference>
<comment type="caution">
    <text evidence="4">Lacks conserved residue(s) required for the propagation of feature annotation.</text>
</comment>
<dbReference type="HAMAP" id="MF_00528">
    <property type="entry name" value="Maf"/>
    <property type="match status" value="1"/>
</dbReference>
<evidence type="ECO:0000256" key="3">
    <source>
        <dbReference type="ARBA" id="ARBA00023080"/>
    </source>
</evidence>
<dbReference type="CDD" id="cd00555">
    <property type="entry name" value="Maf"/>
    <property type="match status" value="1"/>
</dbReference>